<keyword evidence="1" id="KW-0812">Transmembrane</keyword>
<dbReference type="EMBL" id="LRPN01000102">
    <property type="protein sequence ID" value="KWZ80020.1"/>
    <property type="molecule type" value="Genomic_DNA"/>
</dbReference>
<dbReference type="EMBL" id="CP010525">
    <property type="protein sequence ID" value="AJO24950.1"/>
    <property type="molecule type" value="Genomic_DNA"/>
</dbReference>
<reference evidence="3" key="4">
    <citation type="submission" date="2016-01" db="EMBL/GenBank/DDBJ databases">
        <authorList>
            <person name="Oliw E.H."/>
        </authorList>
    </citation>
    <scope>NUCLEOTIDE SEQUENCE [LARGE SCALE GENOMIC DNA]</scope>
    <source>
        <strain evidence="3">GED7749B</strain>
    </source>
</reference>
<feature type="transmembrane region" description="Helical" evidence="1">
    <location>
        <begin position="12"/>
        <end position="37"/>
    </location>
</feature>
<accession>A0A0C5CGX4</accession>
<name>A0A0C5CGX4_HEYCO</name>
<keyword evidence="4" id="KW-1185">Reference proteome</keyword>
<protein>
    <submittedName>
        <fullName evidence="3">Uncharacterized protein</fullName>
    </submittedName>
</protein>
<dbReference type="STRING" id="1398.AB434_1219"/>
<reference evidence="4" key="2">
    <citation type="submission" date="2015-01" db="EMBL/GenBank/DDBJ databases">
        <title>Comparative genome analysis of Bacillus coagulans HM-08, Clostridium butyricum HM-68, Bacillus subtilis HM-66 and Bacillus paralicheniformis BL-09.</title>
        <authorList>
            <person name="Zhang H."/>
        </authorList>
    </citation>
    <scope>NUCLEOTIDE SEQUENCE [LARGE SCALE GENOMIC DNA]</scope>
    <source>
        <strain evidence="4">HM-08</strain>
    </source>
</reference>
<gene>
    <name evidence="3" type="ORF">HMPREF3213_02371</name>
    <name evidence="2" type="ORF">SB48_HM08orf06554</name>
</gene>
<dbReference type="AlphaFoldDB" id="A0A0C5CGX4"/>
<reference evidence="5" key="3">
    <citation type="submission" date="2016-01" db="EMBL/GenBank/DDBJ databases">
        <authorList>
            <person name="Mitreva M."/>
            <person name="Pepin K.H."/>
            <person name="Mihindukulasuriya K.A."/>
            <person name="Fulton R."/>
            <person name="Fronick C."/>
            <person name="O'Laughlin M."/>
            <person name="Miner T."/>
            <person name="Herter B."/>
            <person name="Rosa B.A."/>
            <person name="Cordes M."/>
            <person name="Tomlinson C."/>
            <person name="Wollam A."/>
            <person name="Palsikar V.B."/>
            <person name="Mardis E.R."/>
            <person name="Wilson R.K."/>
        </authorList>
    </citation>
    <scope>NUCLEOTIDE SEQUENCE [LARGE SCALE GENOMIC DNA]</scope>
    <source>
        <strain evidence="5">GED7749B</strain>
    </source>
</reference>
<organism evidence="3 5">
    <name type="scientific">Heyndrickxia coagulans</name>
    <name type="common">Weizmannia coagulans</name>
    <dbReference type="NCBI Taxonomy" id="1398"/>
    <lineage>
        <taxon>Bacteria</taxon>
        <taxon>Bacillati</taxon>
        <taxon>Bacillota</taxon>
        <taxon>Bacilli</taxon>
        <taxon>Bacillales</taxon>
        <taxon>Bacillaceae</taxon>
        <taxon>Heyndrickxia</taxon>
    </lineage>
</organism>
<sequence length="47" mass="5404">MGKNGRHRFPAIFFCHLIDLQLYIWLVGLGKIAAIQYPRLPCIFGKS</sequence>
<proteinExistence type="predicted"/>
<keyword evidence="1" id="KW-0472">Membrane</keyword>
<evidence type="ECO:0000313" key="3">
    <source>
        <dbReference type="EMBL" id="KWZ80020.1"/>
    </source>
</evidence>
<reference evidence="2" key="1">
    <citation type="submission" date="2015-01" db="EMBL/GenBank/DDBJ databases">
        <title>Comparative genome analysis of Bacillus coagulans HM-08, Clostridium butyricum HM-68, Bacillus subtilis HM-66 and Bacillus licheniformis BL-09.</title>
        <authorList>
            <person name="Zhang H."/>
        </authorList>
    </citation>
    <scope>NUCLEOTIDE SEQUENCE [LARGE SCALE GENOMIC DNA]</scope>
    <source>
        <strain evidence="2">HM-08</strain>
    </source>
</reference>
<keyword evidence="1" id="KW-1133">Transmembrane helix</keyword>
<evidence type="ECO:0000256" key="1">
    <source>
        <dbReference type="SAM" id="Phobius"/>
    </source>
</evidence>
<dbReference type="Proteomes" id="UP000032024">
    <property type="component" value="Chromosome"/>
</dbReference>
<evidence type="ECO:0000313" key="2">
    <source>
        <dbReference type="EMBL" id="AJO24950.1"/>
    </source>
</evidence>
<evidence type="ECO:0000313" key="5">
    <source>
        <dbReference type="Proteomes" id="UP000070376"/>
    </source>
</evidence>
<evidence type="ECO:0000313" key="4">
    <source>
        <dbReference type="Proteomes" id="UP000032024"/>
    </source>
</evidence>
<dbReference type="Proteomes" id="UP000070376">
    <property type="component" value="Unassembled WGS sequence"/>
</dbReference>
<dbReference type="PATRIC" id="fig|1398.18.peg.4128"/>